<dbReference type="InterPro" id="IPR008733">
    <property type="entry name" value="PEX11"/>
</dbReference>
<name>A0A438NBR3_EXOME</name>
<sequence>MLSPIAKFTNDPVGIDKALKFFQFSLQAIESLSIEPTDAIRWRAAKGNINTARRFLRLFKWIDCFTVAQAQFQIASTGPGPASSSIENETSSDSVSKPTTTSIDATKALLNGLKYSLLGMYLFMEMFVITDAIALTSTTWSGTVQVESLKIWGYSLLVSIIIGVYELINSQPEAPTTAQSSTVNEKPSGTSKEDANAAQAQRAPATKQQAIFKQLAVDLTDFVVPLYVAHWYPITPLTLGVAGSINGLLGTHSAWYRLNG</sequence>
<evidence type="ECO:0000313" key="7">
    <source>
        <dbReference type="EMBL" id="RVX73078.1"/>
    </source>
</evidence>
<proteinExistence type="predicted"/>
<keyword evidence="2 6" id="KW-0472">Membrane</keyword>
<dbReference type="GO" id="GO:0016559">
    <property type="term" value="P:peroxisome fission"/>
    <property type="evidence" value="ECO:0007669"/>
    <property type="project" value="InterPro"/>
</dbReference>
<feature type="region of interest" description="Disordered" evidence="5">
    <location>
        <begin position="77"/>
        <end position="99"/>
    </location>
</feature>
<keyword evidence="6" id="KW-0812">Transmembrane</keyword>
<dbReference type="OrthoDB" id="3636394at2759"/>
<dbReference type="VEuPathDB" id="FungiDB:PV10_07981"/>
<feature type="transmembrane region" description="Helical" evidence="6">
    <location>
        <begin position="151"/>
        <end position="168"/>
    </location>
</feature>
<protein>
    <recommendedName>
        <fullName evidence="9">Peroxisomal biogenesis factor 11</fullName>
    </recommendedName>
</protein>
<dbReference type="AlphaFoldDB" id="A0A438NBR3"/>
<evidence type="ECO:0008006" key="9">
    <source>
        <dbReference type="Google" id="ProtNLM"/>
    </source>
</evidence>
<keyword evidence="3" id="KW-0576">Peroxisome</keyword>
<gene>
    <name evidence="7" type="ORF">B0A52_02204</name>
</gene>
<feature type="transmembrane region" description="Helical" evidence="6">
    <location>
        <begin position="117"/>
        <end position="139"/>
    </location>
</feature>
<dbReference type="Pfam" id="PF05648">
    <property type="entry name" value="PEX11"/>
    <property type="match status" value="2"/>
</dbReference>
<feature type="region of interest" description="Disordered" evidence="5">
    <location>
        <begin position="175"/>
        <end position="200"/>
    </location>
</feature>
<dbReference type="PANTHER" id="PTHR12652:SF23">
    <property type="entry name" value="MICROBODY (PEROXISOME) PROLIFERATION PROTEIN PEROXIN 11B (EUROFUNG)"/>
    <property type="match status" value="1"/>
</dbReference>
<evidence type="ECO:0000313" key="8">
    <source>
        <dbReference type="Proteomes" id="UP000288859"/>
    </source>
</evidence>
<evidence type="ECO:0000256" key="5">
    <source>
        <dbReference type="SAM" id="MobiDB-lite"/>
    </source>
</evidence>
<keyword evidence="1" id="KW-0962">Peroxisome biogenesis</keyword>
<comment type="caution">
    <text evidence="7">The sequence shown here is derived from an EMBL/GenBank/DDBJ whole genome shotgun (WGS) entry which is preliminary data.</text>
</comment>
<keyword evidence="6" id="KW-1133">Transmembrane helix</keyword>
<evidence type="ECO:0000256" key="6">
    <source>
        <dbReference type="SAM" id="Phobius"/>
    </source>
</evidence>
<evidence type="ECO:0000256" key="1">
    <source>
        <dbReference type="ARBA" id="ARBA00022593"/>
    </source>
</evidence>
<dbReference type="EMBL" id="NAJM01000009">
    <property type="protein sequence ID" value="RVX73078.1"/>
    <property type="molecule type" value="Genomic_DNA"/>
</dbReference>
<evidence type="ECO:0000256" key="4">
    <source>
        <dbReference type="ARBA" id="ARBA00046271"/>
    </source>
</evidence>
<dbReference type="Proteomes" id="UP000288859">
    <property type="component" value="Unassembled WGS sequence"/>
</dbReference>
<accession>A0A438NBR3</accession>
<evidence type="ECO:0000256" key="3">
    <source>
        <dbReference type="ARBA" id="ARBA00023140"/>
    </source>
</evidence>
<organism evidence="7 8">
    <name type="scientific">Exophiala mesophila</name>
    <name type="common">Black yeast-like fungus</name>
    <dbReference type="NCBI Taxonomy" id="212818"/>
    <lineage>
        <taxon>Eukaryota</taxon>
        <taxon>Fungi</taxon>
        <taxon>Dikarya</taxon>
        <taxon>Ascomycota</taxon>
        <taxon>Pezizomycotina</taxon>
        <taxon>Eurotiomycetes</taxon>
        <taxon>Chaetothyriomycetidae</taxon>
        <taxon>Chaetothyriales</taxon>
        <taxon>Herpotrichiellaceae</taxon>
        <taxon>Exophiala</taxon>
    </lineage>
</organism>
<reference evidence="7 8" key="1">
    <citation type="submission" date="2017-03" db="EMBL/GenBank/DDBJ databases">
        <title>Genomes of endolithic fungi from Antarctica.</title>
        <authorList>
            <person name="Coleine C."/>
            <person name="Masonjones S."/>
            <person name="Stajich J.E."/>
        </authorList>
    </citation>
    <scope>NUCLEOTIDE SEQUENCE [LARGE SCALE GENOMIC DNA]</scope>
    <source>
        <strain evidence="7 8">CCFEE 6314</strain>
    </source>
</reference>
<dbReference type="PANTHER" id="PTHR12652">
    <property type="entry name" value="PEROXISOMAL BIOGENESIS FACTOR 11"/>
    <property type="match status" value="1"/>
</dbReference>
<evidence type="ECO:0000256" key="2">
    <source>
        <dbReference type="ARBA" id="ARBA00023136"/>
    </source>
</evidence>
<dbReference type="GO" id="GO:0005778">
    <property type="term" value="C:peroxisomal membrane"/>
    <property type="evidence" value="ECO:0007669"/>
    <property type="project" value="UniProtKB-SubCell"/>
</dbReference>
<comment type="subcellular location">
    <subcellularLocation>
        <location evidence="4">Peroxisome membrane</location>
    </subcellularLocation>
</comment>
<feature type="compositionally biased region" description="Low complexity" evidence="5">
    <location>
        <begin position="83"/>
        <end position="96"/>
    </location>
</feature>
<feature type="compositionally biased region" description="Polar residues" evidence="5">
    <location>
        <begin position="175"/>
        <end position="190"/>
    </location>
</feature>